<dbReference type="GO" id="GO:0005524">
    <property type="term" value="F:ATP binding"/>
    <property type="evidence" value="ECO:0007669"/>
    <property type="project" value="InterPro"/>
</dbReference>
<dbReference type="GO" id="GO:0015074">
    <property type="term" value="P:DNA integration"/>
    <property type="evidence" value="ECO:0007669"/>
    <property type="project" value="InterPro"/>
</dbReference>
<keyword evidence="1" id="KW-0233">DNA recombination</keyword>
<dbReference type="SMART" id="SM00220">
    <property type="entry name" value="S_TKc"/>
    <property type="match status" value="1"/>
</dbReference>
<dbReference type="Gene3D" id="1.10.510.10">
    <property type="entry name" value="Transferase(Phosphotransferase) domain 1"/>
    <property type="match status" value="1"/>
</dbReference>
<dbReference type="InterPro" id="IPR013762">
    <property type="entry name" value="Integrase-like_cat_sf"/>
</dbReference>
<dbReference type="InterPro" id="IPR000719">
    <property type="entry name" value="Prot_kinase_dom"/>
</dbReference>
<organism evidence="4 5">
    <name type="scientific">Favolaschia claudopus</name>
    <dbReference type="NCBI Taxonomy" id="2862362"/>
    <lineage>
        <taxon>Eukaryota</taxon>
        <taxon>Fungi</taxon>
        <taxon>Dikarya</taxon>
        <taxon>Basidiomycota</taxon>
        <taxon>Agaricomycotina</taxon>
        <taxon>Agaricomycetes</taxon>
        <taxon>Agaricomycetidae</taxon>
        <taxon>Agaricales</taxon>
        <taxon>Marasmiineae</taxon>
        <taxon>Mycenaceae</taxon>
        <taxon>Favolaschia</taxon>
    </lineage>
</organism>
<comment type="caution">
    <text evidence="4">The sequence shown here is derived from an EMBL/GenBank/DDBJ whole genome shotgun (WGS) entry which is preliminary data.</text>
</comment>
<evidence type="ECO:0000256" key="2">
    <source>
        <dbReference type="SAM" id="MobiDB-lite"/>
    </source>
</evidence>
<sequence>MDNTQWEDEYQPADMDVESENEDEDDLVEKERLLYEEEEEDRMLDEEEQTREDFTARLEKYDEITVDLSDIKGVAANTAGEYERQVSSVSRPPKLIGCDEQHPHGNPALSDKKPLSYKSAEKWRSAFVWKFSRIAELGKTPWTYADDELWKGNPAKSSLISDYLQDLKRRKIIYNSSQTRAGNVSRSVKALNIDLLKKAYDWINDHERNDVQHFRENVHGRTKRPKKKTQSKPAAKPVKEEEDDSFRWHTPRILIQLWAMMLVAIICLLRPGEVLNLRWGDIVFAGPRDGLPYRMEIRLRYRKNDPYGEQCKDKTFVVYALPENRAYLCAVRALAHWIFVVPNSFRDATPDAYLFRKITRYDSVSDEPQTYTAFLEAFRCLLAEILENPSHYGVHTFRRMGAQLLFVYFKWHEKKIAEWGGWGLLNGLLVILGYLDGLRDNAGIRREDFLNPTLRPYTGSEMEGRPALIVNRHKYPFPLMRFENPDSSETPTLEAWIGPPKTFKDLIGLQLPEINPSHSKSSKTAPYSARSISATFLEFSYQDEGIADRLRAHYEVLIAGHEHDTFSTKTSDAWNGLRSVLRPPELNKSEDFVQDIAKALTKVLTHICSDIGKARGELKDVEVSYAGPPLGYSQKGDLSFHLRGKDLNDPTEGGICGATSEESKSEGVLKRCTPGLIADNTYSNEAHKDAKAILFKLYTHGLSINNDGSWVVHYGFVFTGRSCVLVQRGLKKLVALGFDQAGDGVHGLAVSPAYRVDGSTANVDLICLLVAMIYPPEQKQKILAPNQEQWSRLLPKVTQQRRTSQAKTQLTVVEQIVQTHDDSRRDGQGGAGGGGSMHEDPNGGTDSSKAGSSTSEGTQSVGNTPLGSSLALVVYPEASKPSIWPPWTWTVMGSRSWARLLSGKPPQSGAKYEMKDLDRSPEERSFTDKVISTAPTLILTSALSRGEFAMVFEGQLAHDKRKLSCVMKIYLTAYSFMAYKEVLAYHRLHALPAVPKLCGAFLALGSDYVGLLMEYKGRALGYDDWEELGLLPRERFTIYQIVQEIHRAGILHGDLAPRNVLRGSDGTLNLIDFGFSSLDHRCPGSTCAELLALAQSLHLDAHREEFFTASMKPNTANNSIVLNGL</sequence>
<dbReference type="AlphaFoldDB" id="A0AAW0ABC8"/>
<evidence type="ECO:0000313" key="5">
    <source>
        <dbReference type="Proteomes" id="UP001362999"/>
    </source>
</evidence>
<feature type="region of interest" description="Disordered" evidence="2">
    <location>
        <begin position="213"/>
        <end position="243"/>
    </location>
</feature>
<reference evidence="4 5" key="1">
    <citation type="journal article" date="2024" name="J Genomics">
        <title>Draft genome sequencing and assembly of Favolaschia claudopus CIRM-BRFM 2984 isolated from oak limbs.</title>
        <authorList>
            <person name="Navarro D."/>
            <person name="Drula E."/>
            <person name="Chaduli D."/>
            <person name="Cazenave R."/>
            <person name="Ahrendt S."/>
            <person name="Wang J."/>
            <person name="Lipzen A."/>
            <person name="Daum C."/>
            <person name="Barry K."/>
            <person name="Grigoriev I.V."/>
            <person name="Favel A."/>
            <person name="Rosso M.N."/>
            <person name="Martin F."/>
        </authorList>
    </citation>
    <scope>NUCLEOTIDE SEQUENCE [LARGE SCALE GENOMIC DNA]</scope>
    <source>
        <strain evidence="4 5">CIRM-BRFM 2984</strain>
    </source>
</reference>
<dbReference type="GO" id="GO:0006310">
    <property type="term" value="P:DNA recombination"/>
    <property type="evidence" value="ECO:0007669"/>
    <property type="project" value="UniProtKB-KW"/>
</dbReference>
<evidence type="ECO:0000313" key="4">
    <source>
        <dbReference type="EMBL" id="KAK7006120.1"/>
    </source>
</evidence>
<evidence type="ECO:0000256" key="1">
    <source>
        <dbReference type="ARBA" id="ARBA00023172"/>
    </source>
</evidence>
<dbReference type="EMBL" id="JAWWNJ010000076">
    <property type="protein sequence ID" value="KAK7006120.1"/>
    <property type="molecule type" value="Genomic_DNA"/>
</dbReference>
<accession>A0AAW0ABC8</accession>
<protein>
    <recommendedName>
        <fullName evidence="3">Protein kinase domain-containing protein</fullName>
    </recommendedName>
</protein>
<proteinExistence type="predicted"/>
<evidence type="ECO:0000259" key="3">
    <source>
        <dbReference type="PROSITE" id="PS50011"/>
    </source>
</evidence>
<feature type="domain" description="Protein kinase" evidence="3">
    <location>
        <begin position="937"/>
        <end position="1125"/>
    </location>
</feature>
<dbReference type="InterPro" id="IPR011010">
    <property type="entry name" value="DNA_brk_join_enz"/>
</dbReference>
<gene>
    <name evidence="4" type="ORF">R3P38DRAFT_2793888</name>
</gene>
<keyword evidence="5" id="KW-1185">Reference proteome</keyword>
<dbReference type="SUPFAM" id="SSF56112">
    <property type="entry name" value="Protein kinase-like (PK-like)"/>
    <property type="match status" value="1"/>
</dbReference>
<feature type="region of interest" description="Disordered" evidence="2">
    <location>
        <begin position="84"/>
        <end position="113"/>
    </location>
</feature>
<feature type="region of interest" description="Disordered" evidence="2">
    <location>
        <begin position="1"/>
        <end position="27"/>
    </location>
</feature>
<feature type="compositionally biased region" description="Basic residues" evidence="2">
    <location>
        <begin position="220"/>
        <end position="230"/>
    </location>
</feature>
<dbReference type="GO" id="GO:0003677">
    <property type="term" value="F:DNA binding"/>
    <property type="evidence" value="ECO:0007669"/>
    <property type="project" value="InterPro"/>
</dbReference>
<dbReference type="GO" id="GO:0004672">
    <property type="term" value="F:protein kinase activity"/>
    <property type="evidence" value="ECO:0007669"/>
    <property type="project" value="InterPro"/>
</dbReference>
<feature type="compositionally biased region" description="Polar residues" evidence="2">
    <location>
        <begin position="844"/>
        <end position="864"/>
    </location>
</feature>
<dbReference type="PROSITE" id="PS50011">
    <property type="entry name" value="PROTEIN_KINASE_DOM"/>
    <property type="match status" value="1"/>
</dbReference>
<feature type="region of interest" description="Disordered" evidence="2">
    <location>
        <begin position="817"/>
        <end position="864"/>
    </location>
</feature>
<dbReference type="SUPFAM" id="SSF56349">
    <property type="entry name" value="DNA breaking-rejoining enzymes"/>
    <property type="match status" value="1"/>
</dbReference>
<dbReference type="Gene3D" id="1.10.443.10">
    <property type="entry name" value="Intergrase catalytic core"/>
    <property type="match status" value="1"/>
</dbReference>
<dbReference type="InterPro" id="IPR011009">
    <property type="entry name" value="Kinase-like_dom_sf"/>
</dbReference>
<dbReference type="Proteomes" id="UP001362999">
    <property type="component" value="Unassembled WGS sequence"/>
</dbReference>
<name>A0AAW0ABC8_9AGAR</name>